<comment type="caution">
    <text evidence="1">The sequence shown here is derived from an EMBL/GenBank/DDBJ whole genome shotgun (WGS) entry which is preliminary data.</text>
</comment>
<keyword evidence="2" id="KW-1185">Reference proteome</keyword>
<name>A0A6G0XMI3_APHCR</name>
<dbReference type="Proteomes" id="UP000478052">
    <property type="component" value="Unassembled WGS sequence"/>
</dbReference>
<dbReference type="EMBL" id="VUJU01007709">
    <property type="protein sequence ID" value="KAF0741444.1"/>
    <property type="molecule type" value="Genomic_DNA"/>
</dbReference>
<accession>A0A6G0XMI3</accession>
<proteinExistence type="predicted"/>
<evidence type="ECO:0000313" key="1">
    <source>
        <dbReference type="EMBL" id="KAF0741444.1"/>
    </source>
</evidence>
<protein>
    <submittedName>
        <fullName evidence="1">Uncharacterized protein</fullName>
    </submittedName>
</protein>
<reference evidence="1 2" key="1">
    <citation type="submission" date="2019-08" db="EMBL/GenBank/DDBJ databases">
        <title>Whole genome of Aphis craccivora.</title>
        <authorList>
            <person name="Voronova N.V."/>
            <person name="Shulinski R.S."/>
            <person name="Bandarenka Y.V."/>
            <person name="Zhorov D.G."/>
            <person name="Warner D."/>
        </authorList>
    </citation>
    <scope>NUCLEOTIDE SEQUENCE [LARGE SCALE GENOMIC DNA]</scope>
    <source>
        <strain evidence="1">180601</strain>
        <tissue evidence="1">Whole Body</tissue>
    </source>
</reference>
<gene>
    <name evidence="1" type="ORF">FWK35_00020875</name>
</gene>
<organism evidence="1 2">
    <name type="scientific">Aphis craccivora</name>
    <name type="common">Cowpea aphid</name>
    <dbReference type="NCBI Taxonomy" id="307492"/>
    <lineage>
        <taxon>Eukaryota</taxon>
        <taxon>Metazoa</taxon>
        <taxon>Ecdysozoa</taxon>
        <taxon>Arthropoda</taxon>
        <taxon>Hexapoda</taxon>
        <taxon>Insecta</taxon>
        <taxon>Pterygota</taxon>
        <taxon>Neoptera</taxon>
        <taxon>Paraneoptera</taxon>
        <taxon>Hemiptera</taxon>
        <taxon>Sternorrhyncha</taxon>
        <taxon>Aphidomorpha</taxon>
        <taxon>Aphidoidea</taxon>
        <taxon>Aphididae</taxon>
        <taxon>Aphidini</taxon>
        <taxon>Aphis</taxon>
        <taxon>Aphis</taxon>
    </lineage>
</organism>
<evidence type="ECO:0000313" key="2">
    <source>
        <dbReference type="Proteomes" id="UP000478052"/>
    </source>
</evidence>
<sequence>MMSVMKRFKLIFVLDSEQSDECIDFTMMGVLFFFVSVYSITSRNNDPISNFEGGFRCKNEYPWCITVYRGQNSNFYEICRKRENLQDNSS</sequence>
<dbReference type="AlphaFoldDB" id="A0A6G0XMI3"/>